<dbReference type="GO" id="GO:0046872">
    <property type="term" value="F:metal ion binding"/>
    <property type="evidence" value="ECO:0007669"/>
    <property type="project" value="UniProtKB-KW"/>
</dbReference>
<keyword evidence="4" id="KW-0479">Metal-binding</keyword>
<dbReference type="EMBL" id="CP016359">
    <property type="protein sequence ID" value="APU66983.1"/>
    <property type="molecule type" value="Genomic_DNA"/>
</dbReference>
<feature type="region of interest" description="Disordered" evidence="8">
    <location>
        <begin position="347"/>
        <end position="366"/>
    </location>
</feature>
<dbReference type="PANTHER" id="PTHR13966:SF5">
    <property type="entry name" value="ENDONUCLEASE G, MITOCHONDRIAL"/>
    <property type="match status" value="1"/>
</dbReference>
<dbReference type="Pfam" id="PF01223">
    <property type="entry name" value="Endonuclease_NS"/>
    <property type="match status" value="1"/>
</dbReference>
<dbReference type="InterPro" id="IPR001604">
    <property type="entry name" value="Endo_G_ENPP1-like_dom"/>
</dbReference>
<dbReference type="GO" id="GO:0016787">
    <property type="term" value="F:hydrolase activity"/>
    <property type="evidence" value="ECO:0007669"/>
    <property type="project" value="UniProtKB-KW"/>
</dbReference>
<keyword evidence="6" id="KW-0378">Hydrolase</keyword>
<dbReference type="InterPro" id="IPR040255">
    <property type="entry name" value="Non-specific_endonuclease"/>
</dbReference>
<evidence type="ECO:0000256" key="6">
    <source>
        <dbReference type="ARBA" id="ARBA00022801"/>
    </source>
</evidence>
<proteinExistence type="inferred from homology"/>
<dbReference type="InterPro" id="IPR044925">
    <property type="entry name" value="His-Me_finger_sf"/>
</dbReference>
<feature type="domain" description="ENPP1-3/EXOG-like endonuclease/phosphodiesterase" evidence="9">
    <location>
        <begin position="396"/>
        <end position="605"/>
    </location>
</feature>
<evidence type="ECO:0000256" key="3">
    <source>
        <dbReference type="ARBA" id="ARBA00022722"/>
    </source>
</evidence>
<keyword evidence="5" id="KW-0255">Endonuclease</keyword>
<dbReference type="Proteomes" id="UP000186230">
    <property type="component" value="Chromosome"/>
</dbReference>
<dbReference type="STRING" id="1229726.GRFL_0259"/>
<comment type="similarity">
    <text evidence="2">Belongs to the DNA/RNA non-specific endonuclease family.</text>
</comment>
<accession>A0A1L7I1D0</accession>
<dbReference type="AlphaFoldDB" id="A0A1L7I1D0"/>
<dbReference type="CDD" id="cd00091">
    <property type="entry name" value="NUC"/>
    <property type="match status" value="1"/>
</dbReference>
<keyword evidence="3" id="KW-0540">Nuclease</keyword>
<dbReference type="KEGG" id="gfl:GRFL_0259"/>
<dbReference type="InterPro" id="IPR020821">
    <property type="entry name" value="ENPP1-3/EXOG-like_nuc-like"/>
</dbReference>
<feature type="domain" description="DNA/RNA non-specific endonuclease/pyrophosphatase/phosphodiesterase" evidence="10">
    <location>
        <begin position="395"/>
        <end position="605"/>
    </location>
</feature>
<name>A0A1L7I1D0_9FLAO</name>
<evidence type="ECO:0000256" key="4">
    <source>
        <dbReference type="ARBA" id="ARBA00022723"/>
    </source>
</evidence>
<protein>
    <submittedName>
        <fullName evidence="11">Sugar-non-specific nuclease NucA</fullName>
    </submittedName>
</protein>
<evidence type="ECO:0000259" key="10">
    <source>
        <dbReference type="SMART" id="SM00892"/>
    </source>
</evidence>
<dbReference type="SMART" id="SM00477">
    <property type="entry name" value="NUC"/>
    <property type="match status" value="1"/>
</dbReference>
<dbReference type="GO" id="GO:0004519">
    <property type="term" value="F:endonuclease activity"/>
    <property type="evidence" value="ECO:0007669"/>
    <property type="project" value="UniProtKB-KW"/>
</dbReference>
<evidence type="ECO:0000256" key="8">
    <source>
        <dbReference type="SAM" id="MobiDB-lite"/>
    </source>
</evidence>
<gene>
    <name evidence="11" type="ORF">GRFL_0259</name>
</gene>
<reference evidence="11 12" key="1">
    <citation type="submission" date="2016-07" db="EMBL/GenBank/DDBJ databases">
        <title>Multi-omics approach to identify versatile polysaccharide utilization systems of a marine flavobacterium Gramella flava.</title>
        <authorList>
            <person name="Tang K."/>
        </authorList>
    </citation>
    <scope>NUCLEOTIDE SEQUENCE [LARGE SCALE GENOMIC DNA]</scope>
    <source>
        <strain evidence="11 12">JLT2011</strain>
    </source>
</reference>
<evidence type="ECO:0000256" key="5">
    <source>
        <dbReference type="ARBA" id="ARBA00022759"/>
    </source>
</evidence>
<keyword evidence="12" id="KW-1185">Reference proteome</keyword>
<evidence type="ECO:0000256" key="2">
    <source>
        <dbReference type="ARBA" id="ARBA00010052"/>
    </source>
</evidence>
<dbReference type="PANTHER" id="PTHR13966">
    <property type="entry name" value="ENDONUCLEASE RELATED"/>
    <property type="match status" value="1"/>
</dbReference>
<evidence type="ECO:0000259" key="9">
    <source>
        <dbReference type="SMART" id="SM00477"/>
    </source>
</evidence>
<dbReference type="Gene3D" id="2.60.120.260">
    <property type="entry name" value="Galactose-binding domain-like"/>
    <property type="match status" value="1"/>
</dbReference>
<evidence type="ECO:0000313" key="12">
    <source>
        <dbReference type="Proteomes" id="UP000186230"/>
    </source>
</evidence>
<comment type="cofactor">
    <cofactor evidence="1">
        <name>Mg(2+)</name>
        <dbReference type="ChEBI" id="CHEBI:18420"/>
    </cofactor>
</comment>
<dbReference type="InterPro" id="IPR044929">
    <property type="entry name" value="DNA/RNA_non-sp_Endonuclease_sf"/>
</dbReference>
<evidence type="ECO:0000256" key="1">
    <source>
        <dbReference type="ARBA" id="ARBA00001946"/>
    </source>
</evidence>
<dbReference type="InterPro" id="IPR018524">
    <property type="entry name" value="DNA/RNA_endonuclease_AS"/>
</dbReference>
<organism evidence="11 12">
    <name type="scientific">Christiangramia flava JLT2011</name>
    <dbReference type="NCBI Taxonomy" id="1229726"/>
    <lineage>
        <taxon>Bacteria</taxon>
        <taxon>Pseudomonadati</taxon>
        <taxon>Bacteroidota</taxon>
        <taxon>Flavobacteriia</taxon>
        <taxon>Flavobacteriales</taxon>
        <taxon>Flavobacteriaceae</taxon>
        <taxon>Christiangramia</taxon>
    </lineage>
</organism>
<dbReference type="OrthoDB" id="9811262at2"/>
<evidence type="ECO:0000313" key="11">
    <source>
        <dbReference type="EMBL" id="APU66983.1"/>
    </source>
</evidence>
<dbReference type="SUPFAM" id="SSF54060">
    <property type="entry name" value="His-Me finger endonucleases"/>
    <property type="match status" value="1"/>
</dbReference>
<sequence>MQHFNFFRSLLYLQVFLFLVSCSKDDQDLQEAVTYQNFTVNQSGDYVEDFENASKTSYAAGTVNLADGDWYFDDALVGSLSGDAKNGSKSVRIQNSGSVTMNFDLTEGATSFSVSYAKYNRDRQTSFQVYYSTDSGASWNQLGSQVSVKKSNLSTATFTLNVTGNIRFEIRKTDGSGERLNIDDLTVVPNAAGTGDGGSSGSLIDLTEDYESGSKGSYASGTVDLPSGTWYLEEALLGSLDNDRKTGTKSVRIRDYGMLQMNFDVDGAESVSFNHAVYGTDGSSSWQLEASTNQGASWSAISVVQNSTSTTLENVSFPAAYSGTVRFRIVKLSGSGDRINIDDLTIHGTTDPGGSSGGGTGGGTGGGISGVVHLTMGNPSAAVTDVNYPNNYLLEKEEYVMSYSRDRGQANWVSWHLDEAWLGDAPRQNDFRNDTSLPAGWYQVQETDYSGSGFDRGHQCPSADRTLSVDDNSNTFFMTNMMPQAPNNNRYAWANLESYCRSMLSGGYEIYIISGGYGIGGDGSNGYAEYVANGMVEVPSNTWKVIMIIPDGDNDVSRVTASTRVIAVDMPNSQSVTSDWTQYKTTVDDIELMTGFDFFSEVPDAIEDALESQVDAV</sequence>
<dbReference type="GO" id="GO:0003676">
    <property type="term" value="F:nucleic acid binding"/>
    <property type="evidence" value="ECO:0007669"/>
    <property type="project" value="InterPro"/>
</dbReference>
<dbReference type="SMART" id="SM00892">
    <property type="entry name" value="Endonuclease_NS"/>
    <property type="match status" value="1"/>
</dbReference>
<dbReference type="RefSeq" id="WP_083642763.1">
    <property type="nucleotide sequence ID" value="NZ_AMRU01000008.1"/>
</dbReference>
<feature type="compositionally biased region" description="Gly residues" evidence="8">
    <location>
        <begin position="354"/>
        <end position="366"/>
    </location>
</feature>
<evidence type="ECO:0000256" key="7">
    <source>
        <dbReference type="ARBA" id="ARBA00022842"/>
    </source>
</evidence>
<dbReference type="PROSITE" id="PS01070">
    <property type="entry name" value="NUCLEASE_NON_SPEC"/>
    <property type="match status" value="1"/>
</dbReference>
<dbReference type="Gene3D" id="3.40.570.10">
    <property type="entry name" value="Extracellular Endonuclease, subunit A"/>
    <property type="match status" value="1"/>
</dbReference>
<keyword evidence="7" id="KW-0460">Magnesium</keyword>